<dbReference type="SUPFAM" id="SSF57667">
    <property type="entry name" value="beta-beta-alpha zinc fingers"/>
    <property type="match status" value="1"/>
</dbReference>
<evidence type="ECO:0000256" key="1">
    <source>
        <dbReference type="ARBA" id="ARBA00004123"/>
    </source>
</evidence>
<reference evidence="9 10" key="1">
    <citation type="submission" date="2012-08" db="EMBL/GenBank/DDBJ databases">
        <title>Oryza genome evolution.</title>
        <authorList>
            <person name="Wing R.A."/>
        </authorList>
    </citation>
    <scope>NUCLEOTIDE SEQUENCE</scope>
</reference>
<evidence type="ECO:0000256" key="5">
    <source>
        <dbReference type="ARBA" id="ARBA00023242"/>
    </source>
</evidence>
<organism evidence="9 10">
    <name type="scientific">Leersia perrieri</name>
    <dbReference type="NCBI Taxonomy" id="77586"/>
    <lineage>
        <taxon>Eukaryota</taxon>
        <taxon>Viridiplantae</taxon>
        <taxon>Streptophyta</taxon>
        <taxon>Embryophyta</taxon>
        <taxon>Tracheophyta</taxon>
        <taxon>Spermatophyta</taxon>
        <taxon>Magnoliopsida</taxon>
        <taxon>Liliopsida</taxon>
        <taxon>Poales</taxon>
        <taxon>Poaceae</taxon>
        <taxon>BOP clade</taxon>
        <taxon>Oryzoideae</taxon>
        <taxon>Oryzeae</taxon>
        <taxon>Oryzinae</taxon>
        <taxon>Leersia</taxon>
    </lineage>
</organism>
<keyword evidence="4" id="KW-0862">Zinc</keyword>
<dbReference type="InterPro" id="IPR013087">
    <property type="entry name" value="Znf_C2H2_type"/>
</dbReference>
<keyword evidence="5" id="KW-0539">Nucleus</keyword>
<feature type="region of interest" description="Disordered" evidence="7">
    <location>
        <begin position="1"/>
        <end position="33"/>
    </location>
</feature>
<reference evidence="10" key="2">
    <citation type="submission" date="2013-12" db="EMBL/GenBank/DDBJ databases">
        <authorList>
            <person name="Yu Y."/>
            <person name="Lee S."/>
            <person name="de Baynast K."/>
            <person name="Wissotski M."/>
            <person name="Liu L."/>
            <person name="Talag J."/>
            <person name="Goicoechea J."/>
            <person name="Angelova A."/>
            <person name="Jetty R."/>
            <person name="Kudrna D."/>
            <person name="Golser W."/>
            <person name="Rivera L."/>
            <person name="Zhang J."/>
            <person name="Wing R."/>
        </authorList>
    </citation>
    <scope>NUCLEOTIDE SEQUENCE</scope>
</reference>
<dbReference type="GO" id="GO:0005634">
    <property type="term" value="C:nucleus"/>
    <property type="evidence" value="ECO:0007669"/>
    <property type="project" value="UniProtKB-SubCell"/>
</dbReference>
<dbReference type="GO" id="GO:0009788">
    <property type="term" value="P:negative regulation of abscisic acid-activated signaling pathway"/>
    <property type="evidence" value="ECO:0007669"/>
    <property type="project" value="InterPro"/>
</dbReference>
<sequence>MASSSQTVSMEAAPPPVKVDHGEEAEVEAPAPAASAAMELDLLGALRAEAREEEKGKAAAVSFGEAAAAEEKAPPPNSVAAVAAAGGAGEVRRRMFKCNYCQRKFYTSQALGGHQNAHKRERSLAKRGAAEYSFIHAWKRASGLSGLHPDLFTMPLG</sequence>
<dbReference type="HOGENOM" id="CLU_1680466_0_0_1"/>
<dbReference type="PANTHER" id="PTHR47287">
    <property type="entry name" value="C2H2 AND C2HC ZINC FINGERS SUPERFAMILY PROTEIN"/>
    <property type="match status" value="1"/>
</dbReference>
<evidence type="ECO:0000256" key="2">
    <source>
        <dbReference type="ARBA" id="ARBA00022723"/>
    </source>
</evidence>
<evidence type="ECO:0000256" key="7">
    <source>
        <dbReference type="SAM" id="MobiDB-lite"/>
    </source>
</evidence>
<dbReference type="AlphaFoldDB" id="A0A0D9X682"/>
<dbReference type="Gramene" id="LPERR08G07840.1">
    <property type="protein sequence ID" value="LPERR08G07840.1"/>
    <property type="gene ID" value="LPERR08G07840"/>
</dbReference>
<evidence type="ECO:0000256" key="3">
    <source>
        <dbReference type="ARBA" id="ARBA00022771"/>
    </source>
</evidence>
<accession>A0A0D9X682</accession>
<keyword evidence="10" id="KW-1185">Reference proteome</keyword>
<evidence type="ECO:0000313" key="10">
    <source>
        <dbReference type="Proteomes" id="UP000032180"/>
    </source>
</evidence>
<dbReference type="EnsemblPlants" id="LPERR08G07840.1">
    <property type="protein sequence ID" value="LPERR08G07840.1"/>
    <property type="gene ID" value="LPERR08G07840"/>
</dbReference>
<proteinExistence type="predicted"/>
<feature type="domain" description="C2H2-type" evidence="8">
    <location>
        <begin position="96"/>
        <end position="123"/>
    </location>
</feature>
<evidence type="ECO:0000259" key="8">
    <source>
        <dbReference type="PROSITE" id="PS50157"/>
    </source>
</evidence>
<keyword evidence="2" id="KW-0479">Metal-binding</keyword>
<dbReference type="PROSITE" id="PS50157">
    <property type="entry name" value="ZINC_FINGER_C2H2_2"/>
    <property type="match status" value="1"/>
</dbReference>
<dbReference type="Proteomes" id="UP000032180">
    <property type="component" value="Chromosome 8"/>
</dbReference>
<dbReference type="PROSITE" id="PS00028">
    <property type="entry name" value="ZINC_FINGER_C2H2_1"/>
    <property type="match status" value="1"/>
</dbReference>
<evidence type="ECO:0000256" key="6">
    <source>
        <dbReference type="PROSITE-ProRule" id="PRU00042"/>
    </source>
</evidence>
<protein>
    <recommendedName>
        <fullName evidence="8">C2H2-type domain-containing protein</fullName>
    </recommendedName>
</protein>
<dbReference type="Gene3D" id="3.30.160.60">
    <property type="entry name" value="Classic Zinc Finger"/>
    <property type="match status" value="1"/>
</dbReference>
<dbReference type="InterPro" id="IPR044246">
    <property type="entry name" value="ZFP3-like"/>
</dbReference>
<evidence type="ECO:0000256" key="4">
    <source>
        <dbReference type="ARBA" id="ARBA00022833"/>
    </source>
</evidence>
<dbReference type="STRING" id="77586.A0A0D9X682"/>
<evidence type="ECO:0000313" key="9">
    <source>
        <dbReference type="EnsemblPlants" id="LPERR08G07840.1"/>
    </source>
</evidence>
<reference evidence="9" key="3">
    <citation type="submission" date="2015-04" db="UniProtKB">
        <authorList>
            <consortium name="EnsemblPlants"/>
        </authorList>
    </citation>
    <scope>IDENTIFICATION</scope>
</reference>
<dbReference type="InterPro" id="IPR036236">
    <property type="entry name" value="Znf_C2H2_sf"/>
</dbReference>
<dbReference type="PANTHER" id="PTHR47287:SF15">
    <property type="entry name" value="ZINC FINGER PROTEIN 3-LIKE"/>
    <property type="match status" value="1"/>
</dbReference>
<dbReference type="GO" id="GO:0008270">
    <property type="term" value="F:zinc ion binding"/>
    <property type="evidence" value="ECO:0007669"/>
    <property type="project" value="UniProtKB-KW"/>
</dbReference>
<name>A0A0D9X682_9ORYZ</name>
<comment type="subcellular location">
    <subcellularLocation>
        <location evidence="1">Nucleus</location>
    </subcellularLocation>
</comment>
<keyword evidence="3 6" id="KW-0863">Zinc-finger</keyword>